<keyword evidence="6" id="KW-1185">Reference proteome</keyword>
<dbReference type="SMART" id="SM00342">
    <property type="entry name" value="HTH_ARAC"/>
    <property type="match status" value="1"/>
</dbReference>
<dbReference type="InterPro" id="IPR014710">
    <property type="entry name" value="RmlC-like_jellyroll"/>
</dbReference>
<gene>
    <name evidence="5" type="ORF">INP51_15565</name>
</gene>
<dbReference type="GO" id="GO:0003700">
    <property type="term" value="F:DNA-binding transcription factor activity"/>
    <property type="evidence" value="ECO:0007669"/>
    <property type="project" value="InterPro"/>
</dbReference>
<dbReference type="Pfam" id="PF02311">
    <property type="entry name" value="AraC_binding"/>
    <property type="match status" value="1"/>
</dbReference>
<dbReference type="Pfam" id="PF12833">
    <property type="entry name" value="HTH_18"/>
    <property type="match status" value="1"/>
</dbReference>
<dbReference type="InterPro" id="IPR018060">
    <property type="entry name" value="HTH_AraC"/>
</dbReference>
<proteinExistence type="predicted"/>
<dbReference type="InterPro" id="IPR003313">
    <property type="entry name" value="AraC-bd"/>
</dbReference>
<keyword evidence="3" id="KW-0804">Transcription</keyword>
<dbReference type="PANTHER" id="PTHR43280:SF2">
    <property type="entry name" value="HTH-TYPE TRANSCRIPTIONAL REGULATOR EXSA"/>
    <property type="match status" value="1"/>
</dbReference>
<reference evidence="5 6" key="1">
    <citation type="submission" date="2020-10" db="EMBL/GenBank/DDBJ databases">
        <title>Blautia liquoris sp.nov., isolated from the mud in a fermentation cellar used for the production of Chinese strong-flavoured liquor.</title>
        <authorList>
            <person name="Lu L."/>
        </authorList>
    </citation>
    <scope>NUCLEOTIDE SEQUENCE [LARGE SCALE GENOMIC DNA]</scope>
    <source>
        <strain evidence="5 6">LZLJ-3</strain>
    </source>
</reference>
<feature type="domain" description="HTH araC/xylS-type" evidence="4">
    <location>
        <begin position="176"/>
        <end position="274"/>
    </location>
</feature>
<keyword evidence="1" id="KW-0805">Transcription regulation</keyword>
<dbReference type="InterPro" id="IPR037923">
    <property type="entry name" value="HTH-like"/>
</dbReference>
<dbReference type="Proteomes" id="UP000593601">
    <property type="component" value="Chromosome"/>
</dbReference>
<evidence type="ECO:0000259" key="4">
    <source>
        <dbReference type="PROSITE" id="PS01124"/>
    </source>
</evidence>
<evidence type="ECO:0000256" key="1">
    <source>
        <dbReference type="ARBA" id="ARBA00023015"/>
    </source>
</evidence>
<organism evidence="5 6">
    <name type="scientific">Blautia liquoris</name>
    <dbReference type="NCBI Taxonomy" id="2779518"/>
    <lineage>
        <taxon>Bacteria</taxon>
        <taxon>Bacillati</taxon>
        <taxon>Bacillota</taxon>
        <taxon>Clostridia</taxon>
        <taxon>Lachnospirales</taxon>
        <taxon>Lachnospiraceae</taxon>
        <taxon>Blautia</taxon>
    </lineage>
</organism>
<dbReference type="GO" id="GO:0043565">
    <property type="term" value="F:sequence-specific DNA binding"/>
    <property type="evidence" value="ECO:0007669"/>
    <property type="project" value="InterPro"/>
</dbReference>
<sequence length="283" mass="33426">MHEINLYEKKIIQDKDFPVQIFENNIREIRTIFSEHWHEHIEMHYILDGAAVFLCNHKPVYGKAGDLIVINSNELHTGVTKTPVFDALVIIFELDKFSEEIVNYNMIFQTLIESDDKIKRLLLEIRKEDSEKKLGYKLAVKSDIYELLTYLMRYYVVESISDKEHLKRNRDLDRLNTVFQYIQKNYTEQLSNQELAKVVHLSESRFCHLFKESMGQSPLNYINEVRLQKAYLLLQQKELNVAEVAAVVGFTDYNNFGRLFKKKYGFSPSEVWERIGTMHTTTN</sequence>
<protein>
    <submittedName>
        <fullName evidence="5">Helix-turn-helix transcriptional regulator</fullName>
    </submittedName>
</protein>
<dbReference type="EMBL" id="CP063304">
    <property type="protein sequence ID" value="QOV19332.1"/>
    <property type="molecule type" value="Genomic_DNA"/>
</dbReference>
<evidence type="ECO:0000313" key="5">
    <source>
        <dbReference type="EMBL" id="QOV19332.1"/>
    </source>
</evidence>
<evidence type="ECO:0000313" key="6">
    <source>
        <dbReference type="Proteomes" id="UP000593601"/>
    </source>
</evidence>
<dbReference type="SUPFAM" id="SSF51215">
    <property type="entry name" value="Regulatory protein AraC"/>
    <property type="match status" value="1"/>
</dbReference>
<dbReference type="RefSeq" id="WP_193735652.1">
    <property type="nucleotide sequence ID" value="NZ_CP063304.1"/>
</dbReference>
<name>A0A7M2RJ01_9FIRM</name>
<accession>A0A7M2RJ01</accession>
<evidence type="ECO:0000256" key="2">
    <source>
        <dbReference type="ARBA" id="ARBA00023125"/>
    </source>
</evidence>
<dbReference type="PANTHER" id="PTHR43280">
    <property type="entry name" value="ARAC-FAMILY TRANSCRIPTIONAL REGULATOR"/>
    <property type="match status" value="1"/>
</dbReference>
<dbReference type="AlphaFoldDB" id="A0A7M2RJ01"/>
<dbReference type="Gene3D" id="1.10.10.60">
    <property type="entry name" value="Homeodomain-like"/>
    <property type="match status" value="2"/>
</dbReference>
<dbReference type="InterPro" id="IPR009057">
    <property type="entry name" value="Homeodomain-like_sf"/>
</dbReference>
<dbReference type="KEGG" id="bliq:INP51_15565"/>
<dbReference type="Gene3D" id="2.60.120.10">
    <property type="entry name" value="Jelly Rolls"/>
    <property type="match status" value="1"/>
</dbReference>
<keyword evidence="2" id="KW-0238">DNA-binding</keyword>
<dbReference type="SUPFAM" id="SSF46689">
    <property type="entry name" value="Homeodomain-like"/>
    <property type="match status" value="2"/>
</dbReference>
<evidence type="ECO:0000256" key="3">
    <source>
        <dbReference type="ARBA" id="ARBA00023163"/>
    </source>
</evidence>
<dbReference type="PROSITE" id="PS01124">
    <property type="entry name" value="HTH_ARAC_FAMILY_2"/>
    <property type="match status" value="1"/>
</dbReference>